<name>A0ABT7ANJ7_9CYAN</name>
<proteinExistence type="predicted"/>
<protein>
    <submittedName>
        <fullName evidence="1">Uncharacterized protein</fullName>
    </submittedName>
</protein>
<dbReference type="Proteomes" id="UP001235303">
    <property type="component" value="Unassembled WGS sequence"/>
</dbReference>
<keyword evidence="2" id="KW-1185">Reference proteome</keyword>
<gene>
    <name evidence="1" type="ORF">PMG71_03430</name>
</gene>
<reference evidence="1 2" key="1">
    <citation type="submission" date="2023-01" db="EMBL/GenBank/DDBJ databases">
        <title>Novel diversity within Roseofilum (Cyanobacteria; Desertifilaceae) from marine benthic mats with descriptions of four novel species.</title>
        <authorList>
            <person name="Wang Y."/>
            <person name="Berthold D.E."/>
            <person name="Hu J."/>
            <person name="Lefler F.W."/>
            <person name="Laughinghouse H.D. IV."/>
        </authorList>
    </citation>
    <scope>NUCLEOTIDE SEQUENCE [LARGE SCALE GENOMIC DNA]</scope>
    <source>
        <strain evidence="1 2">BLCC-M154</strain>
    </source>
</reference>
<comment type="caution">
    <text evidence="1">The sequence shown here is derived from an EMBL/GenBank/DDBJ whole genome shotgun (WGS) entry which is preliminary data.</text>
</comment>
<organism evidence="1 2">
    <name type="scientific">Roseofilum acuticapitatum BLCC-M154</name>
    <dbReference type="NCBI Taxonomy" id="3022444"/>
    <lineage>
        <taxon>Bacteria</taxon>
        <taxon>Bacillati</taxon>
        <taxon>Cyanobacteriota</taxon>
        <taxon>Cyanophyceae</taxon>
        <taxon>Desertifilales</taxon>
        <taxon>Desertifilaceae</taxon>
        <taxon>Roseofilum</taxon>
        <taxon>Roseofilum acuticapitatum</taxon>
    </lineage>
</organism>
<sequence length="424" mass="47946">MSDLFNFKDQFSESHQKMSDIHQDFKTLRQSQQQDSQRLDKVEQEIQEIAQLLGVSVDEILAQNSAKPAPIKKATWDDQFFLNNPLVPLEERVKKEVLKKPDLLPPLSQLDYAVVGITGLVAALLDFFVVAIPKEINYLGKYQQKGSQFTGWLRTLGMDEGKLHPFLQWCEKVCKVPYDKSFSSDIPGLRPTTHRLLSLGHDPLFGLIFGTFDILNGSLTAFDTEGNLRIIKTWTMAEENKIFAPLIWLGHIVSDMCTSMGIPIPGWGFTQLLQFGSIGPKNMTIAQTANWMYVNGYDLRHLLTLSIPVATIELVIRSYDYLSTLQLEPSGLNPSRAYGQIEKIQAKLKLNKMLLLSRAIAVSGNGLKVFTYGGNPLAVNVTQWQFLIKDSVAIVQGMMRDRTPEQLVRNRQQINLTWHEILNP</sequence>
<dbReference type="EMBL" id="JAQOSP010000022">
    <property type="protein sequence ID" value="MDJ1168475.1"/>
    <property type="molecule type" value="Genomic_DNA"/>
</dbReference>
<dbReference type="RefSeq" id="WP_283752239.1">
    <property type="nucleotide sequence ID" value="NZ_JAQOSP010000022.1"/>
</dbReference>
<accession>A0ABT7ANJ7</accession>
<evidence type="ECO:0000313" key="1">
    <source>
        <dbReference type="EMBL" id="MDJ1168475.1"/>
    </source>
</evidence>
<evidence type="ECO:0000313" key="2">
    <source>
        <dbReference type="Proteomes" id="UP001235303"/>
    </source>
</evidence>